<proteinExistence type="predicted"/>
<evidence type="ECO:0000313" key="2">
    <source>
        <dbReference type="Proteomes" id="UP000238338"/>
    </source>
</evidence>
<organism evidence="1 2">
    <name type="scientific">Albidovulum denitrificans</name>
    <dbReference type="NCBI Taxonomy" id="404881"/>
    <lineage>
        <taxon>Bacteria</taxon>
        <taxon>Pseudomonadati</taxon>
        <taxon>Pseudomonadota</taxon>
        <taxon>Alphaproteobacteria</taxon>
        <taxon>Rhodobacterales</taxon>
        <taxon>Paracoccaceae</taxon>
        <taxon>Albidovulum</taxon>
    </lineage>
</organism>
<dbReference type="RefSeq" id="WP_146111609.1">
    <property type="nucleotide sequence ID" value="NZ_PVEP01000005.1"/>
</dbReference>
<name>A0A2S8S6J5_9RHOB</name>
<protein>
    <submittedName>
        <fullName evidence="1">Uncharacterized protein</fullName>
    </submittedName>
</protein>
<keyword evidence="2" id="KW-1185">Reference proteome</keyword>
<reference evidence="1 2" key="1">
    <citation type="submission" date="2018-02" db="EMBL/GenBank/DDBJ databases">
        <title>Genomic Encyclopedia of Archaeal and Bacterial Type Strains, Phase II (KMG-II): from individual species to whole genera.</title>
        <authorList>
            <person name="Goeker M."/>
        </authorList>
    </citation>
    <scope>NUCLEOTIDE SEQUENCE [LARGE SCALE GENOMIC DNA]</scope>
    <source>
        <strain evidence="1 2">DSM 18921</strain>
    </source>
</reference>
<dbReference type="Proteomes" id="UP000238338">
    <property type="component" value="Unassembled WGS sequence"/>
</dbReference>
<comment type="caution">
    <text evidence="1">The sequence shown here is derived from an EMBL/GenBank/DDBJ whole genome shotgun (WGS) entry which is preliminary data.</text>
</comment>
<gene>
    <name evidence="1" type="ORF">LX70_02682</name>
</gene>
<accession>A0A2S8S6J5</accession>
<dbReference type="OrthoDB" id="7877312at2"/>
<evidence type="ECO:0000313" key="1">
    <source>
        <dbReference type="EMBL" id="PQV56416.1"/>
    </source>
</evidence>
<sequence length="195" mass="21283">MIVFYDPTPVSTNPDRYRILWTAKGDRDDLTEGKANWIEVADQALETLDGWVVEGGALVLADLTAYRREAIARINEAAGQTRLQFITDIPGQQMLYQAKEQEAAAYLAESPAPVDLSNYPLMAAEVGAGLTALTPLDLAQTWLAMANQWRLVAAAIENVRLLHVYAVEQAADLATIDQYVAQALSLLASIVTPQP</sequence>
<dbReference type="AlphaFoldDB" id="A0A2S8S6J5"/>
<dbReference type="EMBL" id="PVEP01000005">
    <property type="protein sequence ID" value="PQV56416.1"/>
    <property type="molecule type" value="Genomic_DNA"/>
</dbReference>